<dbReference type="PANTHER" id="PTHR12573">
    <property type="entry name" value="AT09986P-RELATED"/>
    <property type="match status" value="1"/>
</dbReference>
<keyword evidence="4" id="KW-1185">Reference proteome</keyword>
<name>A0A8J5XW39_DIALT</name>
<dbReference type="OrthoDB" id="6105938at2759"/>
<dbReference type="Proteomes" id="UP000751190">
    <property type="component" value="Unassembled WGS sequence"/>
</dbReference>
<evidence type="ECO:0000313" key="3">
    <source>
        <dbReference type="EMBL" id="KAG8469562.1"/>
    </source>
</evidence>
<dbReference type="SUPFAM" id="SSF47769">
    <property type="entry name" value="SAM/Pointed domain"/>
    <property type="match status" value="2"/>
</dbReference>
<feature type="domain" description="SAM" evidence="2">
    <location>
        <begin position="133"/>
        <end position="199"/>
    </location>
</feature>
<feature type="domain" description="SAM" evidence="2">
    <location>
        <begin position="22"/>
        <end position="86"/>
    </location>
</feature>
<evidence type="ECO:0000259" key="2">
    <source>
        <dbReference type="PROSITE" id="PS50105"/>
    </source>
</evidence>
<sequence>MVAPLLLLVTCGLVPPGEPRMWSTSDVTQWIGDIGWDEYRGAFAEAQLSGAKLLQLGKKQLQDDLRIVADEHRTAILGEITRLGKARKATQLNDESGWRDDGELDAIRARLAAAGVQNAPPVRTGPDKPLSRWSVGDVSAWLAEVGLEHVAPTFKRFKVDGLRLSALDSEDAVEAAVRGQVERGHCIALAQEVLALKSCEES</sequence>
<accession>A0A8J5XW39</accession>
<evidence type="ECO:0000313" key="4">
    <source>
        <dbReference type="Proteomes" id="UP000751190"/>
    </source>
</evidence>
<dbReference type="AlphaFoldDB" id="A0A8J5XW39"/>
<dbReference type="Pfam" id="PF07647">
    <property type="entry name" value="SAM_2"/>
    <property type="match status" value="1"/>
</dbReference>
<dbReference type="SMART" id="SM00454">
    <property type="entry name" value="SAM"/>
    <property type="match status" value="2"/>
</dbReference>
<dbReference type="Pfam" id="PF00536">
    <property type="entry name" value="SAM_1"/>
    <property type="match status" value="1"/>
</dbReference>
<comment type="caution">
    <text evidence="3">The sequence shown here is derived from an EMBL/GenBank/DDBJ whole genome shotgun (WGS) entry which is preliminary data.</text>
</comment>
<feature type="signal peptide" evidence="1">
    <location>
        <begin position="1"/>
        <end position="19"/>
    </location>
</feature>
<dbReference type="Gene3D" id="1.10.150.50">
    <property type="entry name" value="Transcription Factor, Ets-1"/>
    <property type="match status" value="2"/>
</dbReference>
<dbReference type="PROSITE" id="PS50105">
    <property type="entry name" value="SAM_DOMAIN"/>
    <property type="match status" value="2"/>
</dbReference>
<dbReference type="PANTHER" id="PTHR12573:SF4">
    <property type="entry name" value="AT09986P-RELATED"/>
    <property type="match status" value="1"/>
</dbReference>
<keyword evidence="1" id="KW-0732">Signal</keyword>
<dbReference type="InterPro" id="IPR013761">
    <property type="entry name" value="SAM/pointed_sf"/>
</dbReference>
<evidence type="ECO:0000256" key="1">
    <source>
        <dbReference type="SAM" id="SignalP"/>
    </source>
</evidence>
<proteinExistence type="predicted"/>
<organism evidence="3 4">
    <name type="scientific">Diacronema lutheri</name>
    <name type="common">Unicellular marine alga</name>
    <name type="synonym">Monochrysis lutheri</name>
    <dbReference type="NCBI Taxonomy" id="2081491"/>
    <lineage>
        <taxon>Eukaryota</taxon>
        <taxon>Haptista</taxon>
        <taxon>Haptophyta</taxon>
        <taxon>Pavlovophyceae</taxon>
        <taxon>Pavlovales</taxon>
        <taxon>Pavlovaceae</taxon>
        <taxon>Diacronema</taxon>
    </lineage>
</organism>
<reference evidence="3" key="1">
    <citation type="submission" date="2021-05" db="EMBL/GenBank/DDBJ databases">
        <title>The genome of the haptophyte Pavlova lutheri (Diacronema luteri, Pavlovales) - a model for lipid biosynthesis in eukaryotic algae.</title>
        <authorList>
            <person name="Hulatt C.J."/>
            <person name="Posewitz M.C."/>
        </authorList>
    </citation>
    <scope>NUCLEOTIDE SEQUENCE</scope>
    <source>
        <strain evidence="3">NIVA-4/92</strain>
    </source>
</reference>
<gene>
    <name evidence="3" type="ORF">KFE25_006017</name>
</gene>
<dbReference type="InterPro" id="IPR001660">
    <property type="entry name" value="SAM"/>
</dbReference>
<dbReference type="EMBL" id="JAGTXO010000002">
    <property type="protein sequence ID" value="KAG8469562.1"/>
    <property type="molecule type" value="Genomic_DNA"/>
</dbReference>
<protein>
    <recommendedName>
        <fullName evidence="2">SAM domain-containing protein</fullName>
    </recommendedName>
</protein>
<feature type="chain" id="PRO_5035305105" description="SAM domain-containing protein" evidence="1">
    <location>
        <begin position="20"/>
        <end position="202"/>
    </location>
</feature>